<accession>A0A0A8YQ82</accession>
<name>A0A0A8YQ82_ARUDO</name>
<sequence>MLPSLKLMMELYKRIKAYSFPPLYGSPTSIWKLQSLVVCH</sequence>
<proteinExistence type="predicted"/>
<protein>
    <submittedName>
        <fullName evidence="1">Uncharacterized protein</fullName>
    </submittedName>
</protein>
<evidence type="ECO:0000313" key="1">
    <source>
        <dbReference type="EMBL" id="JAD27045.1"/>
    </source>
</evidence>
<dbReference type="AlphaFoldDB" id="A0A0A8YQ82"/>
<dbReference type="EMBL" id="GBRH01270850">
    <property type="protein sequence ID" value="JAD27045.1"/>
    <property type="molecule type" value="Transcribed_RNA"/>
</dbReference>
<reference evidence="1" key="2">
    <citation type="journal article" date="2015" name="Data Brief">
        <title>Shoot transcriptome of the giant reed, Arundo donax.</title>
        <authorList>
            <person name="Barrero R.A."/>
            <person name="Guerrero F.D."/>
            <person name="Moolhuijzen P."/>
            <person name="Goolsby J.A."/>
            <person name="Tidwell J."/>
            <person name="Bellgard S.E."/>
            <person name="Bellgard M.I."/>
        </authorList>
    </citation>
    <scope>NUCLEOTIDE SEQUENCE</scope>
    <source>
        <tissue evidence="1">Shoot tissue taken approximately 20 cm above the soil surface</tissue>
    </source>
</reference>
<reference evidence="1" key="1">
    <citation type="submission" date="2014-09" db="EMBL/GenBank/DDBJ databases">
        <authorList>
            <person name="Magalhaes I.L.F."/>
            <person name="Oliveira U."/>
            <person name="Santos F.R."/>
            <person name="Vidigal T.H.D.A."/>
            <person name="Brescovit A.D."/>
            <person name="Santos A.J."/>
        </authorList>
    </citation>
    <scope>NUCLEOTIDE SEQUENCE</scope>
    <source>
        <tissue evidence="1">Shoot tissue taken approximately 20 cm above the soil surface</tissue>
    </source>
</reference>
<organism evidence="1">
    <name type="scientific">Arundo donax</name>
    <name type="common">Giant reed</name>
    <name type="synonym">Donax arundinaceus</name>
    <dbReference type="NCBI Taxonomy" id="35708"/>
    <lineage>
        <taxon>Eukaryota</taxon>
        <taxon>Viridiplantae</taxon>
        <taxon>Streptophyta</taxon>
        <taxon>Embryophyta</taxon>
        <taxon>Tracheophyta</taxon>
        <taxon>Spermatophyta</taxon>
        <taxon>Magnoliopsida</taxon>
        <taxon>Liliopsida</taxon>
        <taxon>Poales</taxon>
        <taxon>Poaceae</taxon>
        <taxon>PACMAD clade</taxon>
        <taxon>Arundinoideae</taxon>
        <taxon>Arundineae</taxon>
        <taxon>Arundo</taxon>
    </lineage>
</organism>